<dbReference type="GO" id="GO:0003723">
    <property type="term" value="F:RNA binding"/>
    <property type="evidence" value="ECO:0007669"/>
    <property type="project" value="InterPro"/>
</dbReference>
<keyword evidence="7" id="KW-0693">Viral RNA replication</keyword>
<sequence length="855" mass="98959">MECYSCGRKYIDWRTRIFLRRKKEYKIKILNVAPRGIKSERKKMNQMTVDHGYGVPAWVNLDDYILTSVDRREATHVLIHVEKGEESTRGDNIIIIGKEAIRVVTVRVGDLNVHYMKVNTDVNSIPEIVRQRISVAFSMINGYDYGDEDGTSTVIEMMRPEIKLVGQKQVETWPGEFEQSKITQAHHTHLNPKEISEVLKGDEFRKELMYDLLANIRKLKDPHESMVAGMMLYIATADECFATMFTYSKTIWEGVENVNELFERLKKLSTPMKGLQNGKWVDLTQLFELQTLVNRGVGGVDWNEEKRNREKANTAEVDPQEVYKAAREVFKMGKDHGFKYRRMNLDNYLRSRWEWAPTGSVHSQHEEDNKYIFKEYLHKNKFVTLCNMDIKHLRSMFSREPEIHAWTSTKYEWGKQRAIYGVDLTSTVITNFAMYACEEVFKHRFPVGEEAESERVHRRLVEMLKNKDCLCYDFDDFNSQHKYESMKAVLIAYKAEFEQDMTPEQKSAMNWVINSVDSVTVHCNETGEYKIKDTLLSGWRLTTFMNTVLNYAYFKAAGVFEIKGIKDSVHNGDDVCLAVDSLKSAIETYERMEEINARAQPLKCNLFSTGEFLRVDHKVKNKYGGAQYLSRACATAVHARTESNEPDRFRSGLAAIITRAKELEKRSEKAGQYVEELVMIQVRRLCEIFEVGEREAKIMMKQHIVNGGISTEKDADIDYIVTETVGSFDELKGTGTAEVRDLMPGIQDYAYRLFQMFKEKINIVGIISQIKAATRDQIAKGRYTKLEVKEDRLKTGEMKLRVFKKYKGMIRIPYADRARFLNISPMVLLPPDLTLIATRLIGEGVNILEEIKILF</sequence>
<name>A0AAE7RAN8_9VIRU</name>
<dbReference type="EC" id="2.7.7.48" evidence="7"/>
<proteinExistence type="inferred from homology"/>
<dbReference type="SUPFAM" id="SSF56672">
    <property type="entry name" value="DNA/RNA polymerases"/>
    <property type="match status" value="1"/>
</dbReference>
<dbReference type="Proteomes" id="UP001265549">
    <property type="component" value="Segment"/>
</dbReference>
<keyword evidence="2 7" id="KW-0696">RNA-directed RNA polymerase</keyword>
<evidence type="ECO:0000256" key="6">
    <source>
        <dbReference type="ARBA" id="ARBA00048744"/>
    </source>
</evidence>
<accession>A0AAE7RAN8</accession>
<keyword evidence="4 7" id="KW-0548">Nucleotidyltransferase</keyword>
<evidence type="ECO:0000256" key="5">
    <source>
        <dbReference type="ARBA" id="ARBA00022741"/>
    </source>
</evidence>
<keyword evidence="9" id="KW-1185">Reference proteome</keyword>
<dbReference type="EMBL" id="MW025466">
    <property type="protein sequence ID" value="QUE40563.1"/>
    <property type="molecule type" value="Genomic_RNA"/>
</dbReference>
<dbReference type="Pfam" id="PF02123">
    <property type="entry name" value="RdRP_4"/>
    <property type="match status" value="1"/>
</dbReference>
<dbReference type="GO" id="GO:0006351">
    <property type="term" value="P:DNA-templated transcription"/>
    <property type="evidence" value="ECO:0007669"/>
    <property type="project" value="InterPro"/>
</dbReference>
<evidence type="ECO:0000256" key="7">
    <source>
        <dbReference type="RuleBase" id="RU364050"/>
    </source>
</evidence>
<dbReference type="InterPro" id="IPR001795">
    <property type="entry name" value="RNA-dir_pol_luteovirus"/>
</dbReference>
<dbReference type="GO" id="GO:0000166">
    <property type="term" value="F:nucleotide binding"/>
    <property type="evidence" value="ECO:0007669"/>
    <property type="project" value="UniProtKB-KW"/>
</dbReference>
<evidence type="ECO:0000256" key="4">
    <source>
        <dbReference type="ARBA" id="ARBA00022695"/>
    </source>
</evidence>
<dbReference type="GO" id="GO:0003968">
    <property type="term" value="F:RNA-directed RNA polymerase activity"/>
    <property type="evidence" value="ECO:0007669"/>
    <property type="project" value="UniProtKB-KW"/>
</dbReference>
<evidence type="ECO:0000256" key="1">
    <source>
        <dbReference type="ARBA" id="ARBA00010455"/>
    </source>
</evidence>
<protein>
    <recommendedName>
        <fullName evidence="7">RNA-directed RNA polymerase</fullName>
        <ecNumber evidence="7">2.7.7.48</ecNumber>
    </recommendedName>
</protein>
<dbReference type="InterPro" id="IPR043502">
    <property type="entry name" value="DNA/RNA_pol_sf"/>
</dbReference>
<keyword evidence="3 7" id="KW-0808">Transferase</keyword>
<evidence type="ECO:0000313" key="8">
    <source>
        <dbReference type="EMBL" id="QUE40563.1"/>
    </source>
</evidence>
<organism evidence="8 9">
    <name type="scientific">Tea-oil camellia-associated totivirus 1</name>
    <dbReference type="NCBI Taxonomy" id="2829560"/>
    <lineage>
        <taxon>Viruses</taxon>
        <taxon>Riboviria</taxon>
        <taxon>Orthornavirae</taxon>
        <taxon>Duplornaviricota</taxon>
        <taxon>Chrymotiviricetes</taxon>
        <taxon>Ghabrivirales</taxon>
        <taxon>Alphatotivirineae</taxon>
        <taxon>Orthototiviridae</taxon>
        <taxon>Totivirus</taxon>
        <taxon>Totivirus sanjyuni</taxon>
    </lineage>
</organism>
<evidence type="ECO:0000313" key="9">
    <source>
        <dbReference type="Proteomes" id="UP001265549"/>
    </source>
</evidence>
<reference evidence="8" key="1">
    <citation type="journal article" date="2021" name="Arch. Virol.">
        <title>Identification and molecular characterization of tea-oil camellia-associated totivirus 1.</title>
        <authorList>
            <person name="Zhang Z.Y."/>
            <person name="Huang H."/>
            <person name="Han X.X."/>
            <person name="Li R."/>
            <person name="Wu L.P."/>
            <person name="Wu L."/>
        </authorList>
    </citation>
    <scope>NUCLEOTIDE SEQUENCE</scope>
    <source>
        <strain evidence="8">Jiangxi</strain>
    </source>
</reference>
<evidence type="ECO:0000256" key="2">
    <source>
        <dbReference type="ARBA" id="ARBA00022484"/>
    </source>
</evidence>
<comment type="catalytic activity">
    <reaction evidence="6 7">
        <text>RNA(n) + a ribonucleoside 5'-triphosphate = RNA(n+1) + diphosphate</text>
        <dbReference type="Rhea" id="RHEA:21248"/>
        <dbReference type="Rhea" id="RHEA-COMP:14527"/>
        <dbReference type="Rhea" id="RHEA-COMP:17342"/>
        <dbReference type="ChEBI" id="CHEBI:33019"/>
        <dbReference type="ChEBI" id="CHEBI:61557"/>
        <dbReference type="ChEBI" id="CHEBI:140395"/>
        <dbReference type="EC" id="2.7.7.48"/>
    </reaction>
</comment>
<comment type="similarity">
    <text evidence="1">Belongs to the totiviridae RNA-directed RNA polymerase family.</text>
</comment>
<keyword evidence="5 7" id="KW-0547">Nucleotide-binding</keyword>
<evidence type="ECO:0000256" key="3">
    <source>
        <dbReference type="ARBA" id="ARBA00022679"/>
    </source>
</evidence>